<keyword evidence="1" id="KW-0472">Membrane</keyword>
<keyword evidence="1" id="KW-1133">Transmembrane helix</keyword>
<protein>
    <submittedName>
        <fullName evidence="2">Uncharacterized protein</fullName>
    </submittedName>
</protein>
<proteinExistence type="predicted"/>
<comment type="caution">
    <text evidence="2">The sequence shown here is derived from an EMBL/GenBank/DDBJ whole genome shotgun (WGS) entry which is preliminary data.</text>
</comment>
<accession>A0ABT7L917</accession>
<feature type="transmembrane region" description="Helical" evidence="1">
    <location>
        <begin position="30"/>
        <end position="47"/>
    </location>
</feature>
<evidence type="ECO:0000256" key="1">
    <source>
        <dbReference type="SAM" id="Phobius"/>
    </source>
</evidence>
<dbReference type="RefSeq" id="WP_285933635.1">
    <property type="nucleotide sequence ID" value="NZ_JASTZU010000058.1"/>
</dbReference>
<keyword evidence="1" id="KW-0812">Transmembrane</keyword>
<reference evidence="2 3" key="1">
    <citation type="submission" date="2023-06" db="EMBL/GenBank/DDBJ databases">
        <title>Aquibacillus rhizosphaerae LR5S19.</title>
        <authorList>
            <person name="Sun J.-Q."/>
        </authorList>
    </citation>
    <scope>NUCLEOTIDE SEQUENCE [LARGE SCALE GENOMIC DNA]</scope>
    <source>
        <strain evidence="2 3">LR5S19</strain>
    </source>
</reference>
<dbReference type="Proteomes" id="UP001235343">
    <property type="component" value="Unassembled WGS sequence"/>
</dbReference>
<name>A0ABT7L917_9BACI</name>
<sequence length="161" mass="18042">MKKILFIFTVCFLPFGLIMSIVLGDFIIGMMSGLFFGLLMTITLGILNKSMGGKLDSSVRQETEFKIDVSFKEALELCKESISSVKGAQIKQEDYANGIIRVKTSMTLKSWGEKIVFRVQKINDEVSNVYVQSKPTLPTTLVDYGKNSNNINNISSYFDQI</sequence>
<dbReference type="EMBL" id="JASTZU010000058">
    <property type="protein sequence ID" value="MDL4842358.1"/>
    <property type="molecule type" value="Genomic_DNA"/>
</dbReference>
<evidence type="ECO:0000313" key="2">
    <source>
        <dbReference type="EMBL" id="MDL4842358.1"/>
    </source>
</evidence>
<evidence type="ECO:0000313" key="3">
    <source>
        <dbReference type="Proteomes" id="UP001235343"/>
    </source>
</evidence>
<keyword evidence="3" id="KW-1185">Reference proteome</keyword>
<organism evidence="2 3">
    <name type="scientific">Aquibacillus rhizosphaerae</name>
    <dbReference type="NCBI Taxonomy" id="3051431"/>
    <lineage>
        <taxon>Bacteria</taxon>
        <taxon>Bacillati</taxon>
        <taxon>Bacillota</taxon>
        <taxon>Bacilli</taxon>
        <taxon>Bacillales</taxon>
        <taxon>Bacillaceae</taxon>
        <taxon>Aquibacillus</taxon>
    </lineage>
</organism>
<gene>
    <name evidence="2" type="ORF">QQS35_18115</name>
</gene>